<dbReference type="InterPro" id="IPR015421">
    <property type="entry name" value="PyrdxlP-dep_Trfase_major"/>
</dbReference>
<dbReference type="GO" id="GO:0019752">
    <property type="term" value="P:carboxylic acid metabolic process"/>
    <property type="evidence" value="ECO:0007669"/>
    <property type="project" value="InterPro"/>
</dbReference>
<dbReference type="GO" id="GO:0006520">
    <property type="term" value="P:amino acid metabolic process"/>
    <property type="evidence" value="ECO:0007669"/>
    <property type="project" value="InterPro"/>
</dbReference>
<dbReference type="Gene3D" id="3.90.1150.170">
    <property type="match status" value="1"/>
</dbReference>
<evidence type="ECO:0000256" key="2">
    <source>
        <dbReference type="ARBA" id="ARBA00009533"/>
    </source>
</evidence>
<dbReference type="PRINTS" id="PR00800">
    <property type="entry name" value="YHDCRBOXLASE"/>
</dbReference>
<evidence type="ECO:0000313" key="9">
    <source>
        <dbReference type="Proteomes" id="UP000254123"/>
    </source>
</evidence>
<dbReference type="InterPro" id="IPR015424">
    <property type="entry name" value="PyrdxlP-dep_Trfase"/>
</dbReference>
<evidence type="ECO:0000256" key="4">
    <source>
        <dbReference type="ARBA" id="ARBA00022898"/>
    </source>
</evidence>
<keyword evidence="3" id="KW-0210">Decarboxylase</keyword>
<reference evidence="8 9" key="1">
    <citation type="submission" date="2018-06" db="EMBL/GenBank/DDBJ databases">
        <authorList>
            <consortium name="Pathogen Informatics"/>
            <person name="Doyle S."/>
        </authorList>
    </citation>
    <scope>NUCLEOTIDE SEQUENCE [LARGE SCALE GENOMIC DNA]</scope>
    <source>
        <strain evidence="8 9">NCTC10526</strain>
    </source>
</reference>
<dbReference type="EC" id="4.1.1.86" evidence="8"/>
<dbReference type="InterPro" id="IPR010977">
    <property type="entry name" value="Aromatic_deC"/>
</dbReference>
<feature type="modified residue" description="N6-(pyridoxal phosphate)lysine" evidence="6">
    <location>
        <position position="306"/>
    </location>
</feature>
<evidence type="ECO:0000256" key="7">
    <source>
        <dbReference type="RuleBase" id="RU000382"/>
    </source>
</evidence>
<protein>
    <submittedName>
        <fullName evidence="8">L-2,4-diaminobutyrate decarboxylase</fullName>
        <ecNumber evidence="8">4.1.1.86</ecNumber>
    </submittedName>
</protein>
<accession>A0A379LJL4</accession>
<dbReference type="PANTHER" id="PTHR45677">
    <property type="entry name" value="GLUTAMATE DECARBOXYLASE-RELATED"/>
    <property type="match status" value="1"/>
</dbReference>
<keyword evidence="4 6" id="KW-0663">Pyridoxal phosphate</keyword>
<dbReference type="GO" id="GO:0030170">
    <property type="term" value="F:pyridoxal phosphate binding"/>
    <property type="evidence" value="ECO:0007669"/>
    <property type="project" value="InterPro"/>
</dbReference>
<organism evidence="8 9">
    <name type="scientific">Psychrobacter phenylpyruvicus</name>
    <dbReference type="NCBI Taxonomy" id="29432"/>
    <lineage>
        <taxon>Bacteria</taxon>
        <taxon>Pseudomonadati</taxon>
        <taxon>Pseudomonadota</taxon>
        <taxon>Gammaproteobacteria</taxon>
        <taxon>Moraxellales</taxon>
        <taxon>Moraxellaceae</taxon>
        <taxon>Psychrobacter</taxon>
    </lineage>
</organism>
<keyword evidence="9" id="KW-1185">Reference proteome</keyword>
<keyword evidence="5 7" id="KW-0456">Lyase</keyword>
<dbReference type="Gene3D" id="3.40.640.10">
    <property type="entry name" value="Type I PLP-dependent aspartate aminotransferase-like (Major domain)"/>
    <property type="match status" value="1"/>
</dbReference>
<comment type="similarity">
    <text evidence="2 7">Belongs to the group II decarboxylase family.</text>
</comment>
<dbReference type="Proteomes" id="UP000254123">
    <property type="component" value="Unassembled WGS sequence"/>
</dbReference>
<dbReference type="AlphaFoldDB" id="A0A379LJL4"/>
<evidence type="ECO:0000256" key="5">
    <source>
        <dbReference type="ARBA" id="ARBA00023239"/>
    </source>
</evidence>
<dbReference type="GO" id="GO:0005737">
    <property type="term" value="C:cytoplasm"/>
    <property type="evidence" value="ECO:0007669"/>
    <property type="project" value="TreeGrafter"/>
</dbReference>
<gene>
    <name evidence="8" type="primary">ddc_2</name>
    <name evidence="8" type="ORF">NCTC10526_01156</name>
</gene>
<evidence type="ECO:0000256" key="6">
    <source>
        <dbReference type="PIRSR" id="PIRSR602129-50"/>
    </source>
</evidence>
<dbReference type="RefSeq" id="WP_051584415.1">
    <property type="nucleotide sequence ID" value="NZ_CAJHAQ010000001.1"/>
</dbReference>
<dbReference type="SUPFAM" id="SSF53383">
    <property type="entry name" value="PLP-dependent transferases"/>
    <property type="match status" value="1"/>
</dbReference>
<comment type="cofactor">
    <cofactor evidence="1 6 7">
        <name>pyridoxal 5'-phosphate</name>
        <dbReference type="ChEBI" id="CHEBI:597326"/>
    </cofactor>
</comment>
<dbReference type="GO" id="GO:0033983">
    <property type="term" value="F:diaminobutyrate decarboxylase activity"/>
    <property type="evidence" value="ECO:0007669"/>
    <property type="project" value="UniProtKB-EC"/>
</dbReference>
<dbReference type="Pfam" id="PF00282">
    <property type="entry name" value="Pyridoxal_deC"/>
    <property type="match status" value="1"/>
</dbReference>
<dbReference type="PROSITE" id="PS00392">
    <property type="entry name" value="DDC_GAD_HDC_YDC"/>
    <property type="match status" value="1"/>
</dbReference>
<dbReference type="PANTHER" id="PTHR45677:SF8">
    <property type="entry name" value="CYSTEINE SULFINIC ACID DECARBOXYLASE"/>
    <property type="match status" value="1"/>
</dbReference>
<evidence type="ECO:0000256" key="1">
    <source>
        <dbReference type="ARBA" id="ARBA00001933"/>
    </source>
</evidence>
<sequence>MQILTHESSDQYLADIQQASRLIKRWLDKNNLYLGGSCDQLKDTLNLNITPQGRDKQAIFKDIEKQLLPNCVATSHTHCLAHLHPPTLIIGQVAELIISATNQSMDSWNQSPAATYIEQKLIDWLCQLCGFKDKTGFEKNTEAGGVFTSGGTQSNLMGLLLARNHFYQQKDIDIQRDGLTGLAPSFILCSDQAHFSIAKNASLLGLGSNVVKTIITNDKGVMDIEELKSQVERYGADNIMAIVATAGTTDAGAIDPLPTIAEVCQQHNIWLHVDAAWGGALLLSQRYQDWVAGINQADSITLDFHKHFFLPISCGAFLLKDKHHFSSIRQHSDYLNPSDDDQDNIPNLVTYSLQTTRRFDALKLWLALDLLGTNGYGELIDKCIDTAQQAADMIDIHPDFILVQKPIISSVLFYYSPQQIELSGINPSNQQSIKGLDTKLSKNKLTILNKKIAQQLLINNQANIATTEYKQQFCLKFTILNPETQLSDIKNILDDIRVMGKAIINKNNLKNNQG</sequence>
<name>A0A379LJL4_9GAMM</name>
<dbReference type="InterPro" id="IPR021115">
    <property type="entry name" value="Pyridoxal-P_BS"/>
</dbReference>
<evidence type="ECO:0000313" key="8">
    <source>
        <dbReference type="EMBL" id="SUD90810.1"/>
    </source>
</evidence>
<proteinExistence type="inferred from homology"/>
<dbReference type="STRING" id="1123034.GCA_000685805_01272"/>
<dbReference type="InterPro" id="IPR002129">
    <property type="entry name" value="PyrdxlP-dep_de-COase"/>
</dbReference>
<evidence type="ECO:0000256" key="3">
    <source>
        <dbReference type="ARBA" id="ARBA00022793"/>
    </source>
</evidence>
<dbReference type="EMBL" id="UGVC01000001">
    <property type="protein sequence ID" value="SUD90810.1"/>
    <property type="molecule type" value="Genomic_DNA"/>
</dbReference>